<evidence type="ECO:0000256" key="8">
    <source>
        <dbReference type="PROSITE-ProRule" id="PRU00146"/>
    </source>
</evidence>
<feature type="region of interest" description="Disordered" evidence="9">
    <location>
        <begin position="1281"/>
        <end position="1427"/>
    </location>
</feature>
<keyword evidence="5" id="KW-0805">Transcription regulation</keyword>
<dbReference type="InterPro" id="IPR019786">
    <property type="entry name" value="Zinc_finger_PHD-type_CS"/>
</dbReference>
<keyword evidence="7" id="KW-0539">Nucleus</keyword>
<dbReference type="PROSITE" id="PS50016">
    <property type="entry name" value="ZF_PHD_2"/>
    <property type="match status" value="1"/>
</dbReference>
<evidence type="ECO:0000313" key="12">
    <source>
        <dbReference type="Proteomes" id="UP001497525"/>
    </source>
</evidence>
<dbReference type="Pfam" id="PF07524">
    <property type="entry name" value="Bromo_TP"/>
    <property type="match status" value="1"/>
</dbReference>
<evidence type="ECO:0000256" key="5">
    <source>
        <dbReference type="ARBA" id="ARBA00023015"/>
    </source>
</evidence>
<dbReference type="Proteomes" id="UP001497525">
    <property type="component" value="Unassembled WGS sequence"/>
</dbReference>
<dbReference type="Gene3D" id="1.10.20.10">
    <property type="entry name" value="Histone, subunit A"/>
    <property type="match status" value="1"/>
</dbReference>
<feature type="region of interest" description="Disordered" evidence="9">
    <location>
        <begin position="832"/>
        <end position="885"/>
    </location>
</feature>
<dbReference type="EMBL" id="CAXLJL010000478">
    <property type="protein sequence ID" value="CAL5138091.1"/>
    <property type="molecule type" value="Genomic_DNA"/>
</dbReference>
<evidence type="ECO:0000256" key="4">
    <source>
        <dbReference type="ARBA" id="ARBA00022833"/>
    </source>
</evidence>
<evidence type="ECO:0000256" key="6">
    <source>
        <dbReference type="ARBA" id="ARBA00023163"/>
    </source>
</evidence>
<dbReference type="SMART" id="SM00249">
    <property type="entry name" value="PHD"/>
    <property type="match status" value="1"/>
</dbReference>
<feature type="compositionally biased region" description="Low complexity" evidence="9">
    <location>
        <begin position="1003"/>
        <end position="1020"/>
    </location>
</feature>
<dbReference type="SMART" id="SM00576">
    <property type="entry name" value="BTP"/>
    <property type="match status" value="1"/>
</dbReference>
<dbReference type="GO" id="GO:0045944">
    <property type="term" value="P:positive regulation of transcription by RNA polymerase II"/>
    <property type="evidence" value="ECO:0007669"/>
    <property type="project" value="TreeGrafter"/>
</dbReference>
<dbReference type="InterPro" id="IPR006565">
    <property type="entry name" value="BTP"/>
</dbReference>
<feature type="region of interest" description="Disordered" evidence="9">
    <location>
        <begin position="776"/>
        <end position="797"/>
    </location>
</feature>
<feature type="compositionally biased region" description="Basic residues" evidence="9">
    <location>
        <begin position="1404"/>
        <end position="1414"/>
    </location>
</feature>
<evidence type="ECO:0000256" key="2">
    <source>
        <dbReference type="ARBA" id="ARBA00022723"/>
    </source>
</evidence>
<feature type="compositionally biased region" description="Polar residues" evidence="9">
    <location>
        <begin position="634"/>
        <end position="646"/>
    </location>
</feature>
<feature type="region of interest" description="Disordered" evidence="9">
    <location>
        <begin position="530"/>
        <end position="684"/>
    </location>
</feature>
<feature type="region of interest" description="Disordered" evidence="9">
    <location>
        <begin position="1003"/>
        <end position="1029"/>
    </location>
</feature>
<keyword evidence="3 8" id="KW-0863">Zinc-finger</keyword>
<dbReference type="Gene3D" id="3.30.40.10">
    <property type="entry name" value="Zinc/RING finger domain, C3HC4 (zinc finger)"/>
    <property type="match status" value="1"/>
</dbReference>
<gene>
    <name evidence="11" type="ORF">CDAUBV1_LOCUS12711</name>
</gene>
<dbReference type="GO" id="GO:0008270">
    <property type="term" value="F:zinc ion binding"/>
    <property type="evidence" value="ECO:0007669"/>
    <property type="project" value="UniProtKB-KW"/>
</dbReference>
<feature type="compositionally biased region" description="Polar residues" evidence="9">
    <location>
        <begin position="594"/>
        <end position="622"/>
    </location>
</feature>
<evidence type="ECO:0000256" key="7">
    <source>
        <dbReference type="ARBA" id="ARBA00023242"/>
    </source>
</evidence>
<evidence type="ECO:0000256" key="1">
    <source>
        <dbReference type="ARBA" id="ARBA00004123"/>
    </source>
</evidence>
<evidence type="ECO:0000259" key="10">
    <source>
        <dbReference type="PROSITE" id="PS50016"/>
    </source>
</evidence>
<dbReference type="SUPFAM" id="SSF57903">
    <property type="entry name" value="FYVE/PHD zinc finger"/>
    <property type="match status" value="1"/>
</dbReference>
<feature type="compositionally biased region" description="Low complexity" evidence="9">
    <location>
        <begin position="857"/>
        <end position="875"/>
    </location>
</feature>
<protein>
    <recommendedName>
        <fullName evidence="10">PHD-type domain-containing protein</fullName>
    </recommendedName>
</protein>
<feature type="region of interest" description="Disordered" evidence="9">
    <location>
        <begin position="930"/>
        <end position="984"/>
    </location>
</feature>
<feature type="compositionally biased region" description="Basic residues" evidence="9">
    <location>
        <begin position="574"/>
        <end position="585"/>
    </location>
</feature>
<feature type="compositionally biased region" description="Low complexity" evidence="9">
    <location>
        <begin position="647"/>
        <end position="656"/>
    </location>
</feature>
<dbReference type="Pfam" id="PF00628">
    <property type="entry name" value="PHD"/>
    <property type="match status" value="1"/>
</dbReference>
<feature type="region of interest" description="Disordered" evidence="9">
    <location>
        <begin position="1108"/>
        <end position="1220"/>
    </location>
</feature>
<feature type="compositionally biased region" description="Polar residues" evidence="9">
    <location>
        <begin position="434"/>
        <end position="447"/>
    </location>
</feature>
<organism evidence="11 12">
    <name type="scientific">Calicophoron daubneyi</name>
    <name type="common">Rumen fluke</name>
    <name type="synonym">Paramphistomum daubneyi</name>
    <dbReference type="NCBI Taxonomy" id="300641"/>
    <lineage>
        <taxon>Eukaryota</taxon>
        <taxon>Metazoa</taxon>
        <taxon>Spiralia</taxon>
        <taxon>Lophotrochozoa</taxon>
        <taxon>Platyhelminthes</taxon>
        <taxon>Trematoda</taxon>
        <taxon>Digenea</taxon>
        <taxon>Plagiorchiida</taxon>
        <taxon>Pronocephalata</taxon>
        <taxon>Paramphistomoidea</taxon>
        <taxon>Paramphistomidae</taxon>
        <taxon>Calicophoron</taxon>
    </lineage>
</organism>
<reference evidence="11" key="1">
    <citation type="submission" date="2024-06" db="EMBL/GenBank/DDBJ databases">
        <authorList>
            <person name="Liu X."/>
            <person name="Lenzi L."/>
            <person name="Haldenby T S."/>
            <person name="Uol C."/>
        </authorList>
    </citation>
    <scope>NUCLEOTIDE SEQUENCE</scope>
</reference>
<name>A0AAV2TNM4_CALDB</name>
<feature type="compositionally biased region" description="Polar residues" evidence="9">
    <location>
        <begin position="960"/>
        <end position="981"/>
    </location>
</feature>
<dbReference type="PROSITE" id="PS01359">
    <property type="entry name" value="ZF_PHD_1"/>
    <property type="match status" value="1"/>
</dbReference>
<dbReference type="InterPro" id="IPR013083">
    <property type="entry name" value="Znf_RING/FYVE/PHD"/>
</dbReference>
<dbReference type="InterPro" id="IPR011011">
    <property type="entry name" value="Znf_FYVE_PHD"/>
</dbReference>
<feature type="region of interest" description="Disordered" evidence="9">
    <location>
        <begin position="426"/>
        <end position="512"/>
    </location>
</feature>
<feature type="domain" description="PHD-type" evidence="10">
    <location>
        <begin position="1489"/>
        <end position="1538"/>
    </location>
</feature>
<feature type="compositionally biased region" description="Polar residues" evidence="9">
    <location>
        <begin position="832"/>
        <end position="856"/>
    </location>
</feature>
<dbReference type="GO" id="GO:0002039">
    <property type="term" value="F:p53 binding"/>
    <property type="evidence" value="ECO:0007669"/>
    <property type="project" value="TreeGrafter"/>
</dbReference>
<keyword evidence="6" id="KW-0804">Transcription</keyword>
<accession>A0AAV2TNM4</accession>
<dbReference type="InterPro" id="IPR009072">
    <property type="entry name" value="Histone-fold"/>
</dbReference>
<dbReference type="PANTHER" id="PTHR46452:SF1">
    <property type="entry name" value="TRANSCRIPTION INITIATION FACTOR TFIID SUBUNIT 3"/>
    <property type="match status" value="1"/>
</dbReference>
<evidence type="ECO:0000256" key="9">
    <source>
        <dbReference type="SAM" id="MobiDB-lite"/>
    </source>
</evidence>
<feature type="compositionally biased region" description="Basic and acidic residues" evidence="9">
    <location>
        <begin position="1358"/>
        <end position="1370"/>
    </location>
</feature>
<feature type="compositionally biased region" description="Basic residues" evidence="9">
    <location>
        <begin position="1292"/>
        <end position="1311"/>
    </location>
</feature>
<proteinExistence type="predicted"/>
<evidence type="ECO:0000256" key="3">
    <source>
        <dbReference type="ARBA" id="ARBA00022771"/>
    </source>
</evidence>
<feature type="compositionally biased region" description="Low complexity" evidence="9">
    <location>
        <begin position="1134"/>
        <end position="1166"/>
    </location>
</feature>
<evidence type="ECO:0000313" key="11">
    <source>
        <dbReference type="EMBL" id="CAL5138091.1"/>
    </source>
</evidence>
<sequence length="1600" mass="170714">MVHYCSRKISSVCCTAAPTKTCCTGYLLICWRVSAMSVDSRRVMSQAIAQICIQVGFERITESSLDFLIDVTEQYMRNLACNIRKIADICDGQAKSEDALLSLRLMGQSPEGLLNFIKEVGAYFSAPPLFLCGPLGGKICLNIPPENHSELDTRPSYIPQHLPLDYCSSSTVDSALHGSADILQNSETRISNRTGAPSNAHSVTNTHVGYQSNGTPRSLPPWAGQVSYCLARVSVDPGTGCLIEHSPPDRPLDASPEPTTQKIHLNRESSVTQCESQFGLPFTLTSVSSAHVPSSSRTQGASDAQWAAALQTAPALRLPKRIVYTPSRFDPSAVSSCTSSIRRSLSGARRSVVPKRPIYGSLNLHKKRPAPSVCAQANKIAKICSTSKGRRHGSVSRARKWMKNNRCKKKTRESLLALPTTNFKEDKEDDKIHSNTADSASPIQTEISPFGPSFPAVGAEVTLDSGSDRTPRAESPTAAMRLVKMGGSGIPLSPEMPYSHQVSPTSADKEVSELQPANVEKLVDVSAAKPSLPVSPAHSHTDSESIKPELPVASEPNPLPSQRSDNKKHVPSQVKKKMKSRRKPPPRPSIISSLFQNPLRQKRCTTAASGKTSSVQSCQTALRSRDDSRSSASKATVNHPLNVTKPSTVRSTSSSRSYRKNLPVHKSPFRSSLKTDKSPRACKTSVRNETPTLDLADDVNKSPASDCTEPMMDEARAKMLEFPHVETGDISFKGETDFHPKADGHGMATTGILPDQDSALNSFTGRNFGNLRLETRSATHSVPSSPSSIDSLLSSSASSTSTSTLTKLLSDKNTQTAGVGHDVRPLLASAHVSSADTRTVNSGEEPVQSSSPTTLTSNNQANPSSSSSLVSFTRSPVDSRKKMSTVSPCIQPALRLSPNPAYPPPLIPLGGQSRTTVASGNLVESKKVVVPDDIPVPPPPALVPVSDVASEQQRPERTLVDSSGKPQKTEPVSQPSATATGSLRIKIRFGASEARETLASSLSSSSSSSSLSSSGSTPTSPYVPTRSTFDPALLKEDPCAPFPEVVTEASGKKPSSALETSVPTKAPKLVIRLGNSSNASSRLANQLATFDKPAVAACAGVDSNKEDPIVSRNQALPPPLQLTISRNRLSYRRSTGQVSDSNGSSSSSGTESSLSSDEDGSGLPSPNVRSTSFILATDSGKVLPPPPSLERLPDRSTATDNSSSFPPAYPHQPSPDHSLASVRANNKPEVVKSSALPGHEQLPPLLPLFSRVPLAATAVPDYSLPPRLSVIGLDSEHSELATSALDQTDGPKRKRYRSGRRRHGPNPKRRLISSENSSEIAGSPSTVHSEPQHCDISVRQPRARVDSVFTDDESAGEDSTRPGLEADKHSTVGGPVESQINKTDAVRTHLSRKTSKLDVLSSAKRPKGRPRTKHAPPTAGSKTSYPPAVKPAFREAAVNPQSVPGRSLDCVRSKQALFSSSASAARHLSSQVIASGGSSYYFNNSGEQIWLCPICLLEDDGNLMIGCDSCDDWYHSSCLGLSGEPLTSQWFCPKCTGQPLPAGPVNITCNAHPLVAPVQSRTQIPKPSINGPSGRRKEFEISSGQNPAGSGKGPKRRLKK</sequence>
<comment type="subcellular location">
    <subcellularLocation>
        <location evidence="1">Nucleus</location>
    </subcellularLocation>
</comment>
<feature type="compositionally biased region" description="Polar residues" evidence="9">
    <location>
        <begin position="1313"/>
        <end position="1329"/>
    </location>
</feature>
<dbReference type="GO" id="GO:0005669">
    <property type="term" value="C:transcription factor TFIID complex"/>
    <property type="evidence" value="ECO:0007669"/>
    <property type="project" value="TreeGrafter"/>
</dbReference>
<feature type="compositionally biased region" description="Low complexity" evidence="9">
    <location>
        <begin position="778"/>
        <end position="797"/>
    </location>
</feature>
<feature type="compositionally biased region" description="Polar residues" evidence="9">
    <location>
        <begin position="1196"/>
        <end position="1205"/>
    </location>
</feature>
<dbReference type="CDD" id="cd15522">
    <property type="entry name" value="PHD_TAF3"/>
    <property type="match status" value="1"/>
</dbReference>
<dbReference type="InterPro" id="IPR001965">
    <property type="entry name" value="Znf_PHD"/>
</dbReference>
<keyword evidence="2" id="KW-0479">Metal-binding</keyword>
<dbReference type="PANTHER" id="PTHR46452">
    <property type="entry name" value="TRANSCRIPTION INITIATION FACTOR TFIID SUBUNIT 3"/>
    <property type="match status" value="1"/>
</dbReference>
<feature type="region of interest" description="Disordered" evidence="9">
    <location>
        <begin position="1560"/>
        <end position="1600"/>
    </location>
</feature>
<dbReference type="InterPro" id="IPR019787">
    <property type="entry name" value="Znf_PHD-finger"/>
</dbReference>
<dbReference type="GO" id="GO:0046982">
    <property type="term" value="F:protein heterodimerization activity"/>
    <property type="evidence" value="ECO:0007669"/>
    <property type="project" value="InterPro"/>
</dbReference>
<comment type="caution">
    <text evidence="11">The sequence shown here is derived from an EMBL/GenBank/DDBJ whole genome shotgun (WGS) entry which is preliminary data.</text>
</comment>
<keyword evidence="4" id="KW-0862">Zinc</keyword>